<protein>
    <submittedName>
        <fullName evidence="1">Uncharacterized protein</fullName>
    </submittedName>
</protein>
<reference evidence="1 2" key="1">
    <citation type="journal article" date="2020" name="Cell">
        <title>Large-Scale Comparative Analyses of Tick Genomes Elucidate Their Genetic Diversity and Vector Capacities.</title>
        <authorList>
            <consortium name="Tick Genome and Microbiome Consortium (TIGMIC)"/>
            <person name="Jia N."/>
            <person name="Wang J."/>
            <person name="Shi W."/>
            <person name="Du L."/>
            <person name="Sun Y."/>
            <person name="Zhan W."/>
            <person name="Jiang J.F."/>
            <person name="Wang Q."/>
            <person name="Zhang B."/>
            <person name="Ji P."/>
            <person name="Bell-Sakyi L."/>
            <person name="Cui X.M."/>
            <person name="Yuan T.T."/>
            <person name="Jiang B.G."/>
            <person name="Yang W.F."/>
            <person name="Lam T.T."/>
            <person name="Chang Q.C."/>
            <person name="Ding S.J."/>
            <person name="Wang X.J."/>
            <person name="Zhu J.G."/>
            <person name="Ruan X.D."/>
            <person name="Zhao L."/>
            <person name="Wei J.T."/>
            <person name="Ye R.Z."/>
            <person name="Que T.C."/>
            <person name="Du C.H."/>
            <person name="Zhou Y.H."/>
            <person name="Cheng J.X."/>
            <person name="Dai P.F."/>
            <person name="Guo W.B."/>
            <person name="Han X.H."/>
            <person name="Huang E.J."/>
            <person name="Li L.F."/>
            <person name="Wei W."/>
            <person name="Gao Y.C."/>
            <person name="Liu J.Z."/>
            <person name="Shao H.Z."/>
            <person name="Wang X."/>
            <person name="Wang C.C."/>
            <person name="Yang T.C."/>
            <person name="Huo Q.B."/>
            <person name="Li W."/>
            <person name="Chen H.Y."/>
            <person name="Chen S.E."/>
            <person name="Zhou L.G."/>
            <person name="Ni X.B."/>
            <person name="Tian J.H."/>
            <person name="Sheng Y."/>
            <person name="Liu T."/>
            <person name="Pan Y.S."/>
            <person name="Xia L.Y."/>
            <person name="Li J."/>
            <person name="Zhao F."/>
            <person name="Cao W.C."/>
        </authorList>
    </citation>
    <scope>NUCLEOTIDE SEQUENCE [LARGE SCALE GENOMIC DNA]</scope>
    <source>
        <strain evidence="1">Iper-2018</strain>
    </source>
</reference>
<evidence type="ECO:0000313" key="2">
    <source>
        <dbReference type="Proteomes" id="UP000805193"/>
    </source>
</evidence>
<accession>A0AC60P8N7</accession>
<gene>
    <name evidence="1" type="ORF">HPB47_007072</name>
</gene>
<evidence type="ECO:0000313" key="1">
    <source>
        <dbReference type="EMBL" id="KAG0415754.1"/>
    </source>
</evidence>
<organism evidence="1 2">
    <name type="scientific">Ixodes persulcatus</name>
    <name type="common">Taiga tick</name>
    <dbReference type="NCBI Taxonomy" id="34615"/>
    <lineage>
        <taxon>Eukaryota</taxon>
        <taxon>Metazoa</taxon>
        <taxon>Ecdysozoa</taxon>
        <taxon>Arthropoda</taxon>
        <taxon>Chelicerata</taxon>
        <taxon>Arachnida</taxon>
        <taxon>Acari</taxon>
        <taxon>Parasitiformes</taxon>
        <taxon>Ixodida</taxon>
        <taxon>Ixodoidea</taxon>
        <taxon>Ixodidae</taxon>
        <taxon>Ixodinae</taxon>
        <taxon>Ixodes</taxon>
    </lineage>
</organism>
<sequence length="164" mass="19128">MERLKQKRTALRSQVTRLVSDIDAAISSNSDERSFSVLLLRLRSSSVGLTFSFKNTAPKYLIYQQYDTQVRIISHVYESYKVRFKEWELHEQPFVLLSRWSGKLLTKVTASEPRDVVKLDSDTLKTIKRAMNCNHRIEATYIHCLATDVLRYRLIAVDALDSWK</sequence>
<comment type="caution">
    <text evidence="1">The sequence shown here is derived from an EMBL/GenBank/DDBJ whole genome shotgun (WGS) entry which is preliminary data.</text>
</comment>
<dbReference type="Proteomes" id="UP000805193">
    <property type="component" value="Unassembled WGS sequence"/>
</dbReference>
<proteinExistence type="predicted"/>
<dbReference type="EMBL" id="JABSTQ010011035">
    <property type="protein sequence ID" value="KAG0415754.1"/>
    <property type="molecule type" value="Genomic_DNA"/>
</dbReference>
<name>A0AC60P8N7_IXOPE</name>
<keyword evidence="2" id="KW-1185">Reference proteome</keyword>